<keyword evidence="2" id="KW-1185">Reference proteome</keyword>
<accession>A0ABR3SYW8</accession>
<sequence>MKMQKTHRRAAVRQTILEHAKNGLVRNIATILSFESAVRLPAHIKLTDADLRELRSKLKRESLQNTSSVLTLSLKRDDSFIQHLLLKPLVLHEVDSSYPDWVAVMGLEETNLEKHYSILSGPLKIIEGYMQHNGHYVSITGGKHDELIDSMRVNHEEELADLLSKHEDECLNFTKRLEKSVIQLRVAQRARAVGQRKVKDLQDTVAWFCHALAHFEPQVKKLPYRLKHSEDRAATQQAVADHNFQQINPLALKYLACQKLEACNASQFGRIKKLQEEESSLKNKVIDLEQENNF</sequence>
<organism evidence="1 2">
    <name type="scientific">Neofusicoccum ribis</name>
    <dbReference type="NCBI Taxonomy" id="45134"/>
    <lineage>
        <taxon>Eukaryota</taxon>
        <taxon>Fungi</taxon>
        <taxon>Dikarya</taxon>
        <taxon>Ascomycota</taxon>
        <taxon>Pezizomycotina</taxon>
        <taxon>Dothideomycetes</taxon>
        <taxon>Dothideomycetes incertae sedis</taxon>
        <taxon>Botryosphaeriales</taxon>
        <taxon>Botryosphaeriaceae</taxon>
        <taxon>Neofusicoccum</taxon>
    </lineage>
</organism>
<proteinExistence type="predicted"/>
<reference evidence="1 2" key="1">
    <citation type="submission" date="2024-02" db="EMBL/GenBank/DDBJ databases">
        <title>De novo assembly and annotation of 12 fungi associated with fruit tree decline syndrome in Ontario, Canada.</title>
        <authorList>
            <person name="Sulman M."/>
            <person name="Ellouze W."/>
            <person name="Ilyukhin E."/>
        </authorList>
    </citation>
    <scope>NUCLEOTIDE SEQUENCE [LARGE SCALE GENOMIC DNA]</scope>
    <source>
        <strain evidence="1 2">M1-105</strain>
    </source>
</reference>
<gene>
    <name evidence="1" type="ORF">SLS56_003613</name>
</gene>
<protein>
    <submittedName>
        <fullName evidence="1">Uncharacterized protein</fullName>
    </submittedName>
</protein>
<evidence type="ECO:0000313" key="1">
    <source>
        <dbReference type="EMBL" id="KAL1632534.1"/>
    </source>
</evidence>
<name>A0ABR3SYW8_9PEZI</name>
<comment type="caution">
    <text evidence="1">The sequence shown here is derived from an EMBL/GenBank/DDBJ whole genome shotgun (WGS) entry which is preliminary data.</text>
</comment>
<dbReference type="EMBL" id="JAJVDC020000029">
    <property type="protein sequence ID" value="KAL1632534.1"/>
    <property type="molecule type" value="Genomic_DNA"/>
</dbReference>
<dbReference type="Proteomes" id="UP001521116">
    <property type="component" value="Unassembled WGS sequence"/>
</dbReference>
<evidence type="ECO:0000313" key="2">
    <source>
        <dbReference type="Proteomes" id="UP001521116"/>
    </source>
</evidence>